<proteinExistence type="predicted"/>
<dbReference type="OrthoDB" id="10653237at2759"/>
<gene>
    <name evidence="1" type="ORF">BAE44_0008833</name>
</gene>
<accession>A0A1E5VYH0</accession>
<comment type="caution">
    <text evidence="1">The sequence shown here is derived from an EMBL/GenBank/DDBJ whole genome shotgun (WGS) entry which is preliminary data.</text>
</comment>
<evidence type="ECO:0000313" key="1">
    <source>
        <dbReference type="EMBL" id="OEL30148.1"/>
    </source>
</evidence>
<reference evidence="1 2" key="1">
    <citation type="submission" date="2016-09" db="EMBL/GenBank/DDBJ databases">
        <title>The draft genome of Dichanthelium oligosanthes: A C3 panicoid grass species.</title>
        <authorList>
            <person name="Studer A.J."/>
            <person name="Schnable J.C."/>
            <person name="Brutnell T.P."/>
        </authorList>
    </citation>
    <scope>NUCLEOTIDE SEQUENCE [LARGE SCALE GENOMIC DNA]</scope>
    <source>
        <strain evidence="2">cv. Kellogg 1175</strain>
        <tissue evidence="1">Leaf</tissue>
    </source>
</reference>
<name>A0A1E5VYH0_9POAL</name>
<dbReference type="Proteomes" id="UP000095767">
    <property type="component" value="Unassembled WGS sequence"/>
</dbReference>
<dbReference type="EMBL" id="LWDX02026205">
    <property type="protein sequence ID" value="OEL30148.1"/>
    <property type="molecule type" value="Genomic_DNA"/>
</dbReference>
<dbReference type="AlphaFoldDB" id="A0A1E5VYH0"/>
<keyword evidence="2" id="KW-1185">Reference proteome</keyword>
<protein>
    <submittedName>
        <fullName evidence="1">Uncharacterized protein</fullName>
    </submittedName>
</protein>
<organism evidence="1 2">
    <name type="scientific">Dichanthelium oligosanthes</name>
    <dbReference type="NCBI Taxonomy" id="888268"/>
    <lineage>
        <taxon>Eukaryota</taxon>
        <taxon>Viridiplantae</taxon>
        <taxon>Streptophyta</taxon>
        <taxon>Embryophyta</taxon>
        <taxon>Tracheophyta</taxon>
        <taxon>Spermatophyta</taxon>
        <taxon>Magnoliopsida</taxon>
        <taxon>Liliopsida</taxon>
        <taxon>Poales</taxon>
        <taxon>Poaceae</taxon>
        <taxon>PACMAD clade</taxon>
        <taxon>Panicoideae</taxon>
        <taxon>Panicodae</taxon>
        <taxon>Paniceae</taxon>
        <taxon>Dichantheliinae</taxon>
        <taxon>Dichanthelium</taxon>
    </lineage>
</organism>
<sequence>MWCPGGESHDNDSGFFAIKFMELWNGESFHGLVLTENMRQYRSQLLFYGLYHRINTVTKLPAGLESHGPRA</sequence>
<evidence type="ECO:0000313" key="2">
    <source>
        <dbReference type="Proteomes" id="UP000095767"/>
    </source>
</evidence>